<dbReference type="Gene3D" id="3.20.70.20">
    <property type="match status" value="1"/>
</dbReference>
<reference evidence="7" key="1">
    <citation type="journal article" date="2014" name="Front. Microbiol.">
        <title>High frequency of phylogenetically diverse reductive dehalogenase-homologous genes in deep subseafloor sedimentary metagenomes.</title>
        <authorList>
            <person name="Kawai M."/>
            <person name="Futagami T."/>
            <person name="Toyoda A."/>
            <person name="Takaki Y."/>
            <person name="Nishi S."/>
            <person name="Hori S."/>
            <person name="Arai W."/>
            <person name="Tsubouchi T."/>
            <person name="Morono Y."/>
            <person name="Uchiyama I."/>
            <person name="Ito T."/>
            <person name="Fujiyama A."/>
            <person name="Inagaki F."/>
            <person name="Takami H."/>
        </authorList>
    </citation>
    <scope>NUCLEOTIDE SEQUENCE</scope>
    <source>
        <strain evidence="7">Expedition CK06-06</strain>
    </source>
</reference>
<dbReference type="SUPFAM" id="SSF51998">
    <property type="entry name" value="PFL-like glycyl radical enzymes"/>
    <property type="match status" value="1"/>
</dbReference>
<dbReference type="PANTHER" id="PTHR43371:SF1">
    <property type="entry name" value="RIBONUCLEOSIDE-DIPHOSPHATE REDUCTASE"/>
    <property type="match status" value="1"/>
</dbReference>
<dbReference type="AlphaFoldDB" id="X1EXE1"/>
<keyword evidence="2" id="KW-0846">Cobalamin</keyword>
<evidence type="ECO:0000259" key="6">
    <source>
        <dbReference type="Pfam" id="PF02867"/>
    </source>
</evidence>
<comment type="caution">
    <text evidence="7">The sequence shown here is derived from an EMBL/GenBank/DDBJ whole genome shotgun (WGS) entry which is preliminary data.</text>
</comment>
<sequence length="151" mass="16750">MLDIMRLASSEAMLFKHGSGTGTDLSTLRSSREKLSGGGKPSGPLSFMRVYDQVAAVIKSGGKTRRAAKMQSLKVDHPDIKEFITCKTEEEKKAWALIDSGYNPEEAYNSVMFQNSNLSIRVTDPFMQAVEKDDKWATHAITTGEKIDQYP</sequence>
<dbReference type="EMBL" id="BART01033990">
    <property type="protein sequence ID" value="GAH13288.1"/>
    <property type="molecule type" value="Genomic_DNA"/>
</dbReference>
<dbReference type="InterPro" id="IPR000788">
    <property type="entry name" value="RNR_lg_C"/>
</dbReference>
<dbReference type="InterPro" id="IPR050862">
    <property type="entry name" value="RdRp_reductase_class-2"/>
</dbReference>
<protein>
    <recommendedName>
        <fullName evidence="6">Ribonucleotide reductase large subunit C-terminal domain-containing protein</fullName>
    </recommendedName>
</protein>
<evidence type="ECO:0000256" key="5">
    <source>
        <dbReference type="SAM" id="MobiDB-lite"/>
    </source>
</evidence>
<evidence type="ECO:0000256" key="1">
    <source>
        <dbReference type="ARBA" id="ARBA00001922"/>
    </source>
</evidence>
<accession>X1EXE1</accession>
<dbReference type="PANTHER" id="PTHR43371">
    <property type="entry name" value="VITAMIN B12-DEPENDENT RIBONUCLEOTIDE REDUCTASE"/>
    <property type="match status" value="1"/>
</dbReference>
<comment type="cofactor">
    <cofactor evidence="1">
        <name>adenosylcob(III)alamin</name>
        <dbReference type="ChEBI" id="CHEBI:18408"/>
    </cofactor>
</comment>
<dbReference type="GO" id="GO:0004748">
    <property type="term" value="F:ribonucleoside-diphosphate reductase activity, thioredoxin disulfide as acceptor"/>
    <property type="evidence" value="ECO:0007669"/>
    <property type="project" value="TreeGrafter"/>
</dbReference>
<evidence type="ECO:0000256" key="2">
    <source>
        <dbReference type="ARBA" id="ARBA00022628"/>
    </source>
</evidence>
<gene>
    <name evidence="7" type="ORF">S01H4_58230</name>
</gene>
<name>X1EXE1_9ZZZZ</name>
<feature type="region of interest" description="Disordered" evidence="5">
    <location>
        <begin position="19"/>
        <end position="41"/>
    </location>
</feature>
<dbReference type="GO" id="GO:0031419">
    <property type="term" value="F:cobalamin binding"/>
    <property type="evidence" value="ECO:0007669"/>
    <property type="project" value="UniProtKB-KW"/>
</dbReference>
<evidence type="ECO:0000256" key="3">
    <source>
        <dbReference type="ARBA" id="ARBA00023002"/>
    </source>
</evidence>
<evidence type="ECO:0000256" key="4">
    <source>
        <dbReference type="ARBA" id="ARBA00023285"/>
    </source>
</evidence>
<feature type="non-terminal residue" evidence="7">
    <location>
        <position position="151"/>
    </location>
</feature>
<organism evidence="7">
    <name type="scientific">marine sediment metagenome</name>
    <dbReference type="NCBI Taxonomy" id="412755"/>
    <lineage>
        <taxon>unclassified sequences</taxon>
        <taxon>metagenomes</taxon>
        <taxon>ecological metagenomes</taxon>
    </lineage>
</organism>
<dbReference type="Pfam" id="PF02867">
    <property type="entry name" value="Ribonuc_red_lgC"/>
    <property type="match status" value="1"/>
</dbReference>
<evidence type="ECO:0000313" key="7">
    <source>
        <dbReference type="EMBL" id="GAH13288.1"/>
    </source>
</evidence>
<proteinExistence type="predicted"/>
<keyword evidence="3" id="KW-0560">Oxidoreductase</keyword>
<keyword evidence="4" id="KW-0170">Cobalt</keyword>
<feature type="domain" description="Ribonucleotide reductase large subunit C-terminal" evidence="6">
    <location>
        <begin position="3"/>
        <end position="138"/>
    </location>
</feature>